<accession>A0A8T0YG77</accession>
<dbReference type="Proteomes" id="UP000735874">
    <property type="component" value="Unassembled WGS sequence"/>
</dbReference>
<protein>
    <submittedName>
        <fullName evidence="1">Uncharacterized protein</fullName>
    </submittedName>
</protein>
<evidence type="ECO:0000313" key="1">
    <source>
        <dbReference type="EMBL" id="KAG2833685.1"/>
    </source>
</evidence>
<dbReference type="AlphaFoldDB" id="A0A8T0YG77"/>
<evidence type="ECO:0000313" key="2">
    <source>
        <dbReference type="Proteomes" id="UP000735874"/>
    </source>
</evidence>
<name>A0A8T0YG77_9STRA</name>
<organism evidence="1 2">
    <name type="scientific">Phytophthora cactorum</name>
    <dbReference type="NCBI Taxonomy" id="29920"/>
    <lineage>
        <taxon>Eukaryota</taxon>
        <taxon>Sar</taxon>
        <taxon>Stramenopiles</taxon>
        <taxon>Oomycota</taxon>
        <taxon>Peronosporomycetes</taxon>
        <taxon>Peronosporales</taxon>
        <taxon>Peronosporaceae</taxon>
        <taxon>Phytophthora</taxon>
    </lineage>
</organism>
<reference evidence="1" key="1">
    <citation type="submission" date="2018-10" db="EMBL/GenBank/DDBJ databases">
        <title>Effector identification in a new, highly contiguous assembly of the strawberry crown rot pathogen Phytophthora cactorum.</title>
        <authorList>
            <person name="Armitage A.D."/>
            <person name="Nellist C.F."/>
            <person name="Bates H."/>
            <person name="Vickerstaff R.J."/>
            <person name="Harrison R.J."/>
        </authorList>
    </citation>
    <scope>NUCLEOTIDE SEQUENCE</scope>
    <source>
        <strain evidence="1">15-7</strain>
    </source>
</reference>
<dbReference type="EMBL" id="RCMG01001197">
    <property type="protein sequence ID" value="KAG2833685.1"/>
    <property type="molecule type" value="Genomic_DNA"/>
</dbReference>
<gene>
    <name evidence="1" type="ORF">PC113_g20533</name>
</gene>
<comment type="caution">
    <text evidence="1">The sequence shown here is derived from an EMBL/GenBank/DDBJ whole genome shotgun (WGS) entry which is preliminary data.</text>
</comment>
<proteinExistence type="predicted"/>
<sequence>MFQKAVLDAVDKFASVSDLELNIGMTVTPQLTKHNQETENEADSEATIESTS</sequence>